<evidence type="ECO:0000256" key="2">
    <source>
        <dbReference type="SAM" id="SignalP"/>
    </source>
</evidence>
<protein>
    <submittedName>
        <fullName evidence="3">Uncharacterized protein</fullName>
    </submittedName>
</protein>
<name>A0A8T0H5G8_CERPU</name>
<feature type="signal peptide" evidence="2">
    <location>
        <begin position="1"/>
        <end position="20"/>
    </location>
</feature>
<evidence type="ECO:0000313" key="3">
    <source>
        <dbReference type="EMBL" id="KAG0565937.1"/>
    </source>
</evidence>
<sequence length="57" mass="6257">MGSSLCFFCRISCLLSSSFSCFNCNPPLPIQIAIVSVSPICCQLYIVILVYCMRSPS</sequence>
<keyword evidence="2" id="KW-0732">Signal</keyword>
<comment type="caution">
    <text evidence="3">The sequence shown here is derived from an EMBL/GenBank/DDBJ whole genome shotgun (WGS) entry which is preliminary data.</text>
</comment>
<keyword evidence="1" id="KW-0812">Transmembrane</keyword>
<dbReference type="EMBL" id="CM026428">
    <property type="protein sequence ID" value="KAG0565937.1"/>
    <property type="molecule type" value="Genomic_DNA"/>
</dbReference>
<reference evidence="3" key="1">
    <citation type="submission" date="2020-06" db="EMBL/GenBank/DDBJ databases">
        <title>WGS assembly of Ceratodon purpureus strain R40.</title>
        <authorList>
            <person name="Carey S.B."/>
            <person name="Jenkins J."/>
            <person name="Shu S."/>
            <person name="Lovell J.T."/>
            <person name="Sreedasyam A."/>
            <person name="Maumus F."/>
            <person name="Tiley G.P."/>
            <person name="Fernandez-Pozo N."/>
            <person name="Barry K."/>
            <person name="Chen C."/>
            <person name="Wang M."/>
            <person name="Lipzen A."/>
            <person name="Daum C."/>
            <person name="Saski C.A."/>
            <person name="Payton A.C."/>
            <person name="Mcbreen J.C."/>
            <person name="Conrad R.E."/>
            <person name="Kollar L.M."/>
            <person name="Olsson S."/>
            <person name="Huttunen S."/>
            <person name="Landis J.B."/>
            <person name="Wickett N.J."/>
            <person name="Johnson M.G."/>
            <person name="Rensing S.A."/>
            <person name="Grimwood J."/>
            <person name="Schmutz J."/>
            <person name="Mcdaniel S.F."/>
        </authorList>
    </citation>
    <scope>NUCLEOTIDE SEQUENCE</scope>
    <source>
        <strain evidence="3">R40</strain>
    </source>
</reference>
<keyword evidence="1" id="KW-0472">Membrane</keyword>
<evidence type="ECO:0000256" key="1">
    <source>
        <dbReference type="SAM" id="Phobius"/>
    </source>
</evidence>
<feature type="transmembrane region" description="Helical" evidence="1">
    <location>
        <begin position="30"/>
        <end position="52"/>
    </location>
</feature>
<evidence type="ECO:0000313" key="4">
    <source>
        <dbReference type="Proteomes" id="UP000822688"/>
    </source>
</evidence>
<dbReference type="AlphaFoldDB" id="A0A8T0H5G8"/>
<feature type="chain" id="PRO_5035750984" evidence="2">
    <location>
        <begin position="21"/>
        <end position="57"/>
    </location>
</feature>
<proteinExistence type="predicted"/>
<organism evidence="3 4">
    <name type="scientific">Ceratodon purpureus</name>
    <name type="common">Fire moss</name>
    <name type="synonym">Dicranum purpureum</name>
    <dbReference type="NCBI Taxonomy" id="3225"/>
    <lineage>
        <taxon>Eukaryota</taxon>
        <taxon>Viridiplantae</taxon>
        <taxon>Streptophyta</taxon>
        <taxon>Embryophyta</taxon>
        <taxon>Bryophyta</taxon>
        <taxon>Bryophytina</taxon>
        <taxon>Bryopsida</taxon>
        <taxon>Dicranidae</taxon>
        <taxon>Pseudoditrichales</taxon>
        <taxon>Ditrichaceae</taxon>
        <taxon>Ceratodon</taxon>
    </lineage>
</organism>
<keyword evidence="4" id="KW-1185">Reference proteome</keyword>
<keyword evidence="1" id="KW-1133">Transmembrane helix</keyword>
<accession>A0A8T0H5G8</accession>
<dbReference type="Proteomes" id="UP000822688">
    <property type="component" value="Chromosome 7"/>
</dbReference>
<gene>
    <name evidence="3" type="ORF">KC19_7G024900</name>
</gene>